<evidence type="ECO:0000313" key="1">
    <source>
        <dbReference type="EMBL" id="SMB83890.1"/>
    </source>
</evidence>
<proteinExistence type="predicted"/>
<protein>
    <submittedName>
        <fullName evidence="1">Uncharacterized protein</fullName>
    </submittedName>
</protein>
<dbReference type="OrthoDB" id="57300at2"/>
<dbReference type="AlphaFoldDB" id="A0A1W1US77"/>
<evidence type="ECO:0000313" key="2">
    <source>
        <dbReference type="Proteomes" id="UP000192582"/>
    </source>
</evidence>
<accession>A0A1W1US77</accession>
<dbReference type="RefSeq" id="WP_084046609.1">
    <property type="nucleotide sequence ID" value="NZ_FWWU01000007.1"/>
</dbReference>
<sequence length="350" mass="36129">MTAFPYGPEVKPQKLGIPRPWLAFGVSALLVGCAQSPPIAAEHQTLGLLELTFTGLGSSTVNASVRPVPSGVVGQSLTTLPGGLQLQLLSSGAFDVGDRGAGGQRYLSATFKVRNANVQGDAAYADARKNLTFFAASTAATLQGTAVSQLVRFDNTNADPTIALSMFPTHGMQYSPVQNRALVVANAADFQVFTEAEADPANFTPATTAGALHVTGLFPYGFVVRSASGSGRALPGNPGPGQFDGRVTFAYRLPLQATAAADPYQVRIIVQAAEDTQPRVTESLEEQATPGEQTVTQRGAALQGTLSGGQTVQVAYLAGSTYSGANGVRVCQVRTAGTAQAPTVRLGGPC</sequence>
<reference evidence="1 2" key="1">
    <citation type="submission" date="2017-04" db="EMBL/GenBank/DDBJ databases">
        <authorList>
            <person name="Afonso C.L."/>
            <person name="Miller P.J."/>
            <person name="Scott M.A."/>
            <person name="Spackman E."/>
            <person name="Goraichik I."/>
            <person name="Dimitrov K.M."/>
            <person name="Suarez D.L."/>
            <person name="Swayne D.E."/>
        </authorList>
    </citation>
    <scope>NUCLEOTIDE SEQUENCE [LARGE SCALE GENOMIC DNA]</scope>
    <source>
        <strain evidence="1 2">KR-140</strain>
    </source>
</reference>
<dbReference type="EMBL" id="FWWU01000007">
    <property type="protein sequence ID" value="SMB83890.1"/>
    <property type="molecule type" value="Genomic_DNA"/>
</dbReference>
<keyword evidence="2" id="KW-1185">Reference proteome</keyword>
<name>A0A1W1US77_9DEIO</name>
<dbReference type="STRING" id="695939.SAMN00790413_04925"/>
<organism evidence="1 2">
    <name type="scientific">Deinococcus hopiensis KR-140</name>
    <dbReference type="NCBI Taxonomy" id="695939"/>
    <lineage>
        <taxon>Bacteria</taxon>
        <taxon>Thermotogati</taxon>
        <taxon>Deinococcota</taxon>
        <taxon>Deinococci</taxon>
        <taxon>Deinococcales</taxon>
        <taxon>Deinococcaceae</taxon>
        <taxon>Deinococcus</taxon>
    </lineage>
</organism>
<gene>
    <name evidence="1" type="ORF">SAMN00790413_04925</name>
</gene>
<dbReference type="Proteomes" id="UP000192582">
    <property type="component" value="Unassembled WGS sequence"/>
</dbReference>